<feature type="domain" description="EamA" evidence="7">
    <location>
        <begin position="155"/>
        <end position="288"/>
    </location>
</feature>
<keyword evidence="9" id="KW-1185">Reference proteome</keyword>
<dbReference type="PANTHER" id="PTHR32322:SF2">
    <property type="entry name" value="EAMA DOMAIN-CONTAINING PROTEIN"/>
    <property type="match status" value="1"/>
</dbReference>
<dbReference type="STRING" id="535712.A4Z71_01065"/>
<feature type="transmembrane region" description="Helical" evidence="6">
    <location>
        <begin position="154"/>
        <end position="174"/>
    </location>
</feature>
<dbReference type="Proteomes" id="UP000243784">
    <property type="component" value="Chromosome"/>
</dbReference>
<organism evidence="8 9">
    <name type="scientific">Candidatus Rhodoluna planktonica</name>
    <dbReference type="NCBI Taxonomy" id="535712"/>
    <lineage>
        <taxon>Bacteria</taxon>
        <taxon>Bacillati</taxon>
        <taxon>Actinomycetota</taxon>
        <taxon>Actinomycetes</taxon>
        <taxon>Micrococcales</taxon>
        <taxon>Microbacteriaceae</taxon>
        <taxon>Luna cluster</taxon>
        <taxon>Luna-1 subcluster</taxon>
        <taxon>Rhodoluna</taxon>
    </lineage>
</organism>
<evidence type="ECO:0000256" key="3">
    <source>
        <dbReference type="ARBA" id="ARBA00022692"/>
    </source>
</evidence>
<dbReference type="InterPro" id="IPR037185">
    <property type="entry name" value="EmrE-like"/>
</dbReference>
<evidence type="ECO:0000259" key="7">
    <source>
        <dbReference type="Pfam" id="PF00892"/>
    </source>
</evidence>
<feature type="transmembrane region" description="Helical" evidence="6">
    <location>
        <begin position="96"/>
        <end position="118"/>
    </location>
</feature>
<feature type="transmembrane region" description="Helical" evidence="6">
    <location>
        <begin position="273"/>
        <end position="289"/>
    </location>
</feature>
<protein>
    <submittedName>
        <fullName evidence="8">Multidrug DMT transporter permease</fullName>
    </submittedName>
</protein>
<proteinExistence type="inferred from homology"/>
<feature type="domain" description="EamA" evidence="7">
    <location>
        <begin position="12"/>
        <end position="142"/>
    </location>
</feature>
<evidence type="ECO:0000256" key="5">
    <source>
        <dbReference type="ARBA" id="ARBA00023136"/>
    </source>
</evidence>
<evidence type="ECO:0000256" key="1">
    <source>
        <dbReference type="ARBA" id="ARBA00004141"/>
    </source>
</evidence>
<dbReference type="AlphaFoldDB" id="A0A1D9DXV1"/>
<dbReference type="Pfam" id="PF00892">
    <property type="entry name" value="EamA"/>
    <property type="match status" value="2"/>
</dbReference>
<feature type="transmembrane region" description="Helical" evidence="6">
    <location>
        <begin position="186"/>
        <end position="205"/>
    </location>
</feature>
<comment type="subcellular location">
    <subcellularLocation>
        <location evidence="1">Membrane</location>
        <topology evidence="1">Multi-pass membrane protein</topology>
    </subcellularLocation>
</comment>
<dbReference type="EMBL" id="CP015208">
    <property type="protein sequence ID" value="AOY55632.1"/>
    <property type="molecule type" value="Genomic_DNA"/>
</dbReference>
<name>A0A1D9DXV1_9MICO</name>
<feature type="transmembrane region" description="Helical" evidence="6">
    <location>
        <begin position="69"/>
        <end position="90"/>
    </location>
</feature>
<reference evidence="8 9" key="1">
    <citation type="journal article" date="2016" name="Biochim. Biophys. Acta">
        <title>Photochemical characterization of actinorhodopsin and its functional existence in the natural host.</title>
        <authorList>
            <person name="Nakamura S."/>
            <person name="Kikukawa T."/>
            <person name="Tamogami J."/>
            <person name="Kamiya M."/>
            <person name="Aizawa T."/>
            <person name="Hahn M.W."/>
            <person name="Ihara K."/>
            <person name="Kamo N."/>
            <person name="Demura M."/>
        </authorList>
    </citation>
    <scope>NUCLEOTIDE SEQUENCE [LARGE SCALE GENOMIC DNA]</scope>
    <source>
        <strain evidence="8 9">MWH-Dar1</strain>
    </source>
</reference>
<dbReference type="RefSeq" id="WP_070954145.1">
    <property type="nucleotide sequence ID" value="NZ_CP015208.1"/>
</dbReference>
<dbReference type="GO" id="GO:0016020">
    <property type="term" value="C:membrane"/>
    <property type="evidence" value="ECO:0007669"/>
    <property type="project" value="UniProtKB-SubCell"/>
</dbReference>
<keyword evidence="5 6" id="KW-0472">Membrane</keyword>
<evidence type="ECO:0000313" key="9">
    <source>
        <dbReference type="Proteomes" id="UP000243784"/>
    </source>
</evidence>
<dbReference type="InterPro" id="IPR050638">
    <property type="entry name" value="AA-Vitamin_Transporters"/>
</dbReference>
<evidence type="ECO:0000256" key="4">
    <source>
        <dbReference type="ARBA" id="ARBA00022989"/>
    </source>
</evidence>
<feature type="transmembrane region" description="Helical" evidence="6">
    <location>
        <begin position="248"/>
        <end position="267"/>
    </location>
</feature>
<accession>A0A1D9DXV1</accession>
<evidence type="ECO:0000256" key="2">
    <source>
        <dbReference type="ARBA" id="ARBA00007362"/>
    </source>
</evidence>
<evidence type="ECO:0000313" key="8">
    <source>
        <dbReference type="EMBL" id="AOY55632.1"/>
    </source>
</evidence>
<feature type="transmembrane region" description="Helical" evidence="6">
    <location>
        <begin position="127"/>
        <end position="148"/>
    </location>
</feature>
<sequence>MPSSKTTSWVPSYLILGVIWGSSFLFVERSLAFLTPTGIAFWRTFLGAVTLAVVLVVRKLALPRNPKAWLFLWLGGLFMSAIPAALFGFAQQYVSSSLASIINASTPIFTVIAILIAFRAEKPKPRVLVGLLIGLIGVATVLAVWRGFGENEPLAILALIGAVSCYGIGTPFIRRFVEPMKIQREVAVFGQVTTSAVSLLPFYAAGGWVTGQPTVDGVLSMLALGAVGTGIAYVMYYRVIAIAGSPIASTVTYITPVVGVAIGVMLLGETLTWHEPVGAAIVIFGAYIAQGGKR</sequence>
<dbReference type="KEGG" id="rpla:A4Z71_01065"/>
<dbReference type="InterPro" id="IPR000620">
    <property type="entry name" value="EamA_dom"/>
</dbReference>
<feature type="transmembrane region" description="Helical" evidence="6">
    <location>
        <begin position="217"/>
        <end position="236"/>
    </location>
</feature>
<dbReference type="SUPFAM" id="SSF103481">
    <property type="entry name" value="Multidrug resistance efflux transporter EmrE"/>
    <property type="match status" value="2"/>
</dbReference>
<comment type="similarity">
    <text evidence="2">Belongs to the EamA transporter family.</text>
</comment>
<keyword evidence="4 6" id="KW-1133">Transmembrane helix</keyword>
<evidence type="ECO:0000256" key="6">
    <source>
        <dbReference type="SAM" id="Phobius"/>
    </source>
</evidence>
<feature type="transmembrane region" description="Helical" evidence="6">
    <location>
        <begin position="7"/>
        <end position="27"/>
    </location>
</feature>
<gene>
    <name evidence="8" type="ORF">A4Z71_01065</name>
</gene>
<dbReference type="OrthoDB" id="5242975at2"/>
<feature type="transmembrane region" description="Helical" evidence="6">
    <location>
        <begin position="39"/>
        <end position="57"/>
    </location>
</feature>
<keyword evidence="3 6" id="KW-0812">Transmembrane</keyword>
<dbReference type="PANTHER" id="PTHR32322">
    <property type="entry name" value="INNER MEMBRANE TRANSPORTER"/>
    <property type="match status" value="1"/>
</dbReference>